<dbReference type="EMBL" id="CP015772">
    <property type="protein sequence ID" value="ANH81337.1"/>
    <property type="molecule type" value="Genomic_DNA"/>
</dbReference>
<reference evidence="1 2" key="1">
    <citation type="submission" date="2016-05" db="EMBL/GenBank/DDBJ databases">
        <title>Niabella ginsenosidivorans BS26 whole genome sequencing.</title>
        <authorList>
            <person name="Im W.T."/>
            <person name="Siddiqi M.Z."/>
        </authorList>
    </citation>
    <scope>NUCLEOTIDE SEQUENCE [LARGE SCALE GENOMIC DNA]</scope>
    <source>
        <strain evidence="1 2">BS26</strain>
    </source>
</reference>
<name>A0A1A9I0Z7_9BACT</name>
<evidence type="ECO:0000313" key="1">
    <source>
        <dbReference type="EMBL" id="ANH81337.1"/>
    </source>
</evidence>
<sequence>MEEQDETVDTYHGYPIVIKRYPSNSLTYAVNFNVQLNNRKHLFLSHDFFPGGSRYLRSGSWSGHFAYRLSVGLRF</sequence>
<dbReference type="AlphaFoldDB" id="A0A1A9I0Z7"/>
<organism evidence="1 2">
    <name type="scientific">Niabella ginsenosidivorans</name>
    <dbReference type="NCBI Taxonomy" id="1176587"/>
    <lineage>
        <taxon>Bacteria</taxon>
        <taxon>Pseudomonadati</taxon>
        <taxon>Bacteroidota</taxon>
        <taxon>Chitinophagia</taxon>
        <taxon>Chitinophagales</taxon>
        <taxon>Chitinophagaceae</taxon>
        <taxon>Niabella</taxon>
    </lineage>
</organism>
<dbReference type="KEGG" id="nia:A8C56_10380"/>
<accession>A0A1A9I0Z7</accession>
<evidence type="ECO:0000313" key="2">
    <source>
        <dbReference type="Proteomes" id="UP000077667"/>
    </source>
</evidence>
<keyword evidence="2" id="KW-1185">Reference proteome</keyword>
<proteinExistence type="predicted"/>
<dbReference type="Proteomes" id="UP000077667">
    <property type="component" value="Chromosome"/>
</dbReference>
<gene>
    <name evidence="1" type="ORF">A8C56_10380</name>
</gene>
<protein>
    <submittedName>
        <fullName evidence="1">Uncharacterized protein</fullName>
    </submittedName>
</protein>